<sequence>MEETKKTSFGMKLFKVLLAILVPLLFVVLLAALFLKLSGADPISEVKHLIFPESRTSQQSDSSGTEETAQLKQDLSNAQAQNKQLNRDNKKLTTQINDLKDQLEQQKNDADTSSNQMKSQSETATQAMYAQTYRSMDPAKAGAILSKLSVKQAAKYINYLDDKTKAAILETMDPEKAAELTKLLEAKLPNTNTTESAGTSASTATTSAP</sequence>
<evidence type="ECO:0000256" key="1">
    <source>
        <dbReference type="SAM" id="MobiDB-lite"/>
    </source>
</evidence>
<dbReference type="OrthoDB" id="1724615at2"/>
<dbReference type="STRING" id="1069536.SINU_11385"/>
<dbReference type="Pfam" id="PF03448">
    <property type="entry name" value="MgtE_N"/>
    <property type="match status" value="1"/>
</dbReference>
<gene>
    <name evidence="3" type="ORF">SINU_11385</name>
</gene>
<evidence type="ECO:0000313" key="3">
    <source>
        <dbReference type="EMBL" id="KLI01819.1"/>
    </source>
</evidence>
<dbReference type="EMBL" id="AFVQ02000159">
    <property type="protein sequence ID" value="KLI01819.1"/>
    <property type="molecule type" value="Genomic_DNA"/>
</dbReference>
<dbReference type="Proteomes" id="UP000035553">
    <property type="component" value="Unassembled WGS sequence"/>
</dbReference>
<name>A0A0U1QLZ9_9BACL</name>
<organism evidence="3 4">
    <name type="scientific">Sporolactobacillus inulinus CASD</name>
    <dbReference type="NCBI Taxonomy" id="1069536"/>
    <lineage>
        <taxon>Bacteria</taxon>
        <taxon>Bacillati</taxon>
        <taxon>Bacillota</taxon>
        <taxon>Bacilli</taxon>
        <taxon>Bacillales</taxon>
        <taxon>Sporolactobacillaceae</taxon>
        <taxon>Sporolactobacillus</taxon>
    </lineage>
</organism>
<feature type="domain" description="Magnesium transporter MgtE intracellular" evidence="2">
    <location>
        <begin position="130"/>
        <end position="185"/>
    </location>
</feature>
<feature type="region of interest" description="Disordered" evidence="1">
    <location>
        <begin position="105"/>
        <end position="124"/>
    </location>
</feature>
<comment type="caution">
    <text evidence="3">The sequence shown here is derived from an EMBL/GenBank/DDBJ whole genome shotgun (WGS) entry which is preliminary data.</text>
</comment>
<feature type="compositionally biased region" description="Polar residues" evidence="1">
    <location>
        <begin position="111"/>
        <end position="124"/>
    </location>
</feature>
<evidence type="ECO:0000313" key="4">
    <source>
        <dbReference type="Proteomes" id="UP000035553"/>
    </source>
</evidence>
<protein>
    <recommendedName>
        <fullName evidence="2">Magnesium transporter MgtE intracellular domain-containing protein</fullName>
    </recommendedName>
</protein>
<proteinExistence type="predicted"/>
<feature type="region of interest" description="Disordered" evidence="1">
    <location>
        <begin position="188"/>
        <end position="209"/>
    </location>
</feature>
<dbReference type="RefSeq" id="WP_010026275.1">
    <property type="nucleotide sequence ID" value="NZ_AFVQ02000159.1"/>
</dbReference>
<evidence type="ECO:0000259" key="2">
    <source>
        <dbReference type="Pfam" id="PF03448"/>
    </source>
</evidence>
<dbReference type="InterPro" id="IPR006668">
    <property type="entry name" value="Mg_transptr_MgtE_intracell_dom"/>
</dbReference>
<keyword evidence="4" id="KW-1185">Reference proteome</keyword>
<dbReference type="InterPro" id="IPR038076">
    <property type="entry name" value="MgtE_N_sf"/>
</dbReference>
<accession>A0A0U1QLZ9</accession>
<dbReference type="Gene3D" id="1.25.60.10">
    <property type="entry name" value="MgtE N-terminal domain-like"/>
    <property type="match status" value="1"/>
</dbReference>
<reference evidence="3 4" key="1">
    <citation type="journal article" date="2011" name="J. Bacteriol.">
        <title>Draft genome sequence of Sporolactobacillus inulinus strain CASD, an efficient D-lactic acid-producing bacterium with high-concentration lactate tolerance capability.</title>
        <authorList>
            <person name="Yu B."/>
            <person name="Su F."/>
            <person name="Wang L."/>
            <person name="Xu K."/>
            <person name="Zhao B."/>
            <person name="Xu P."/>
        </authorList>
    </citation>
    <scope>NUCLEOTIDE SEQUENCE [LARGE SCALE GENOMIC DNA]</scope>
    <source>
        <strain evidence="3 4">CASD</strain>
    </source>
</reference>
<dbReference type="AlphaFoldDB" id="A0A0U1QLZ9"/>
<dbReference type="SUPFAM" id="SSF158791">
    <property type="entry name" value="MgtE N-terminal domain-like"/>
    <property type="match status" value="1"/>
</dbReference>